<keyword evidence="2" id="KW-1185">Reference proteome</keyword>
<dbReference type="PANTHER" id="PTHR33180">
    <property type="entry name" value="PHOTOSYSTEM II CP43 REACTION CENTER PROTEIN"/>
    <property type="match status" value="1"/>
</dbReference>
<reference evidence="1" key="2">
    <citation type="submission" date="2015-06" db="UniProtKB">
        <authorList>
            <consortium name="EnsemblPlants"/>
        </authorList>
    </citation>
    <scope>IDENTIFICATION</scope>
    <source>
        <strain evidence="1">DM1-3 516 R44</strain>
    </source>
</reference>
<dbReference type="HOGENOM" id="CLU_1605575_0_0_1"/>
<dbReference type="PaxDb" id="4113-PGSC0003DMT400093634"/>
<dbReference type="Proteomes" id="UP000011115">
    <property type="component" value="Unassembled WGS sequence"/>
</dbReference>
<dbReference type="EnsemblPlants" id="PGSC0003DMT400093634">
    <property type="protein sequence ID" value="PGSC0003DMT400093634"/>
    <property type="gene ID" value="PGSC0003DMG400043205"/>
</dbReference>
<sequence>MECFYKDLGPENRRVANQLSLGGLINQPYETITQLLDVMIKTNKETEKDQELATLSTQLDVLAKKVMELEVMYKKKGRATQATNTLPAPAQVVTSPLAAQCPHHRSMNRLKTEGLKTIIEEKRMFTDGVISRYSEIMSCLKSHKFQLFTRPRGPYVPNWVREFYTA</sequence>
<evidence type="ECO:0000313" key="1">
    <source>
        <dbReference type="EnsemblPlants" id="PGSC0003DMT400093634"/>
    </source>
</evidence>
<accession>M1DSD6</accession>
<dbReference type="AlphaFoldDB" id="M1DSD6"/>
<dbReference type="Gramene" id="PGSC0003DMT400093634">
    <property type="protein sequence ID" value="PGSC0003DMT400093634"/>
    <property type="gene ID" value="PGSC0003DMG400043205"/>
</dbReference>
<dbReference type="InParanoid" id="M1DSD6"/>
<reference evidence="2" key="1">
    <citation type="journal article" date="2011" name="Nature">
        <title>Genome sequence and analysis of the tuber crop potato.</title>
        <authorList>
            <consortium name="The Potato Genome Sequencing Consortium"/>
        </authorList>
    </citation>
    <scope>NUCLEOTIDE SEQUENCE [LARGE SCALE GENOMIC DNA]</scope>
    <source>
        <strain evidence="2">cv. DM1-3 516 R44</strain>
    </source>
</reference>
<proteinExistence type="predicted"/>
<dbReference type="PANTHER" id="PTHR33180:SF31">
    <property type="entry name" value="POLYPROTEIN PROTEIN"/>
    <property type="match status" value="1"/>
</dbReference>
<evidence type="ECO:0000313" key="2">
    <source>
        <dbReference type="Proteomes" id="UP000011115"/>
    </source>
</evidence>
<organism evidence="1 2">
    <name type="scientific">Solanum tuberosum</name>
    <name type="common">Potato</name>
    <dbReference type="NCBI Taxonomy" id="4113"/>
    <lineage>
        <taxon>Eukaryota</taxon>
        <taxon>Viridiplantae</taxon>
        <taxon>Streptophyta</taxon>
        <taxon>Embryophyta</taxon>
        <taxon>Tracheophyta</taxon>
        <taxon>Spermatophyta</taxon>
        <taxon>Magnoliopsida</taxon>
        <taxon>eudicotyledons</taxon>
        <taxon>Gunneridae</taxon>
        <taxon>Pentapetalae</taxon>
        <taxon>asterids</taxon>
        <taxon>lamiids</taxon>
        <taxon>Solanales</taxon>
        <taxon>Solanaceae</taxon>
        <taxon>Solanoideae</taxon>
        <taxon>Solaneae</taxon>
        <taxon>Solanum</taxon>
    </lineage>
</organism>
<name>M1DSD6_SOLTU</name>
<protein>
    <submittedName>
        <fullName evidence="1">Uncharacterized protein</fullName>
    </submittedName>
</protein>